<accession>A0A955RJ98</accession>
<dbReference type="EMBL" id="JAGQLK010000090">
    <property type="protein sequence ID" value="MCA9383563.1"/>
    <property type="molecule type" value="Genomic_DNA"/>
</dbReference>
<name>A0A955RJ98_9BACT</name>
<dbReference type="AlphaFoldDB" id="A0A955RJ98"/>
<gene>
    <name evidence="2" type="ORF">KC909_04300</name>
</gene>
<organism evidence="2 3">
    <name type="scientific">Candidatus Dojkabacteria bacterium</name>
    <dbReference type="NCBI Taxonomy" id="2099670"/>
    <lineage>
        <taxon>Bacteria</taxon>
        <taxon>Candidatus Dojkabacteria</taxon>
    </lineage>
</organism>
<evidence type="ECO:0000256" key="1">
    <source>
        <dbReference type="SAM" id="Phobius"/>
    </source>
</evidence>
<reference evidence="2" key="2">
    <citation type="journal article" date="2021" name="Microbiome">
        <title>Successional dynamics and alternative stable states in a saline activated sludge microbial community over 9 years.</title>
        <authorList>
            <person name="Wang Y."/>
            <person name="Ye J."/>
            <person name="Ju F."/>
            <person name="Liu L."/>
            <person name="Boyd J.A."/>
            <person name="Deng Y."/>
            <person name="Parks D.H."/>
            <person name="Jiang X."/>
            <person name="Yin X."/>
            <person name="Woodcroft B.J."/>
            <person name="Tyson G.W."/>
            <person name="Hugenholtz P."/>
            <person name="Polz M.F."/>
            <person name="Zhang T."/>
        </authorList>
    </citation>
    <scope>NUCLEOTIDE SEQUENCE</scope>
    <source>
        <strain evidence="2">HKST-UBA14</strain>
    </source>
</reference>
<proteinExistence type="predicted"/>
<dbReference type="NCBIfam" id="NF038065">
    <property type="entry name" value="Pr6Pr"/>
    <property type="match status" value="1"/>
</dbReference>
<feature type="transmembrane region" description="Helical" evidence="1">
    <location>
        <begin position="136"/>
        <end position="152"/>
    </location>
</feature>
<evidence type="ECO:0000313" key="2">
    <source>
        <dbReference type="EMBL" id="MCA9383563.1"/>
    </source>
</evidence>
<feature type="transmembrane region" description="Helical" evidence="1">
    <location>
        <begin position="37"/>
        <end position="61"/>
    </location>
</feature>
<protein>
    <submittedName>
        <fullName evidence="2">Pr6Pr family membrane protein</fullName>
    </submittedName>
</protein>
<sequence>MKKAISVFRVIIVLLIFIAIISQIQSNMQLGLSLVNFFHFFTIESNIFIALVLLYLALLELSDTPNTVPQMNSIKGATTLYITITGVVYSLLLTNVDVQTSDAWVNYVLHYIVPVYAIFDWIITYKAVHDLRFKETILWLIYPILYLAYSLVRGYLTGWYPYPFLNPENSEYGYYAVLIVSLVIVAFSLGVNFFLIYTPRLIKRQD</sequence>
<keyword evidence="1" id="KW-1133">Transmembrane helix</keyword>
<dbReference type="InterPro" id="IPR049713">
    <property type="entry name" value="Pr6Pr-like"/>
</dbReference>
<feature type="transmembrane region" description="Helical" evidence="1">
    <location>
        <begin position="73"/>
        <end position="92"/>
    </location>
</feature>
<keyword evidence="1" id="KW-0812">Transmembrane</keyword>
<feature type="transmembrane region" description="Helical" evidence="1">
    <location>
        <begin position="7"/>
        <end position="25"/>
    </location>
</feature>
<comment type="caution">
    <text evidence="2">The sequence shown here is derived from an EMBL/GenBank/DDBJ whole genome shotgun (WGS) entry which is preliminary data.</text>
</comment>
<dbReference type="Proteomes" id="UP000783287">
    <property type="component" value="Unassembled WGS sequence"/>
</dbReference>
<reference evidence="2" key="1">
    <citation type="submission" date="2020-04" db="EMBL/GenBank/DDBJ databases">
        <authorList>
            <person name="Zhang T."/>
        </authorList>
    </citation>
    <scope>NUCLEOTIDE SEQUENCE</scope>
    <source>
        <strain evidence="2">HKST-UBA14</strain>
    </source>
</reference>
<keyword evidence="1" id="KW-0472">Membrane</keyword>
<feature type="transmembrane region" description="Helical" evidence="1">
    <location>
        <begin position="172"/>
        <end position="197"/>
    </location>
</feature>
<evidence type="ECO:0000313" key="3">
    <source>
        <dbReference type="Proteomes" id="UP000783287"/>
    </source>
</evidence>
<feature type="transmembrane region" description="Helical" evidence="1">
    <location>
        <begin position="104"/>
        <end position="124"/>
    </location>
</feature>